<dbReference type="Pfam" id="PF00753">
    <property type="entry name" value="Lactamase_B"/>
    <property type="match status" value="1"/>
</dbReference>
<dbReference type="InterPro" id="IPR051013">
    <property type="entry name" value="MBL_superfamily_lactonases"/>
</dbReference>
<sequence length="278" mass="32147">MKLGELTINDINGGNTHIDGGAIFGVVPKPLWTRKYSVNDKNQVHTPTHPILIQHPQYNILIDAGVGNGKLTDKQKRNYGVTQEGFIKEELQYFGLTLDDIDIVLMTHLHYDHAAGLTDSNGNARFKNATHYIQQDEWHEFLAPNIRSKATYWEKNQGDYQDNIILFDKEIEPVSGIKMIHTGGHSFGHSIVTIESEGEKAVHMADIFPTVAHQNPLWVTAYDDYPMTSIREKERLIPYYVLNDYWFLYYHDENYFAVKYNHKDHSITSSIKRSYRQY</sequence>
<evidence type="ECO:0000259" key="5">
    <source>
        <dbReference type="SMART" id="SM00849"/>
    </source>
</evidence>
<keyword evidence="7" id="KW-1185">Reference proteome</keyword>
<dbReference type="Gene3D" id="3.60.15.10">
    <property type="entry name" value="Ribonuclease Z/Hydroxyacylglutathione hydrolase-like"/>
    <property type="match status" value="1"/>
</dbReference>
<dbReference type="EMBL" id="JAUOQO010000009">
    <property type="protein sequence ID" value="MDO6574600.1"/>
    <property type="molecule type" value="Genomic_DNA"/>
</dbReference>
<reference evidence="6" key="1">
    <citation type="submission" date="2023-07" db="EMBL/GenBank/DDBJ databases">
        <title>Genome content predicts the carbon catabolic preferences of heterotrophic bacteria.</title>
        <authorList>
            <person name="Gralka M."/>
        </authorList>
    </citation>
    <scope>NUCLEOTIDE SEQUENCE</scope>
    <source>
        <strain evidence="6">E2R20</strain>
    </source>
</reference>
<evidence type="ECO:0000256" key="4">
    <source>
        <dbReference type="ARBA" id="ARBA00022833"/>
    </source>
</evidence>
<evidence type="ECO:0000313" key="7">
    <source>
        <dbReference type="Proteomes" id="UP001170310"/>
    </source>
</evidence>
<evidence type="ECO:0000256" key="1">
    <source>
        <dbReference type="ARBA" id="ARBA00007749"/>
    </source>
</evidence>
<dbReference type="GO" id="GO:0046872">
    <property type="term" value="F:metal ion binding"/>
    <property type="evidence" value="ECO:0007669"/>
    <property type="project" value="UniProtKB-KW"/>
</dbReference>
<gene>
    <name evidence="6" type="ORF">Q4528_10655</name>
</gene>
<keyword evidence="3" id="KW-0378">Hydrolase</keyword>
<dbReference type="Proteomes" id="UP001170310">
    <property type="component" value="Unassembled WGS sequence"/>
</dbReference>
<dbReference type="AlphaFoldDB" id="A0AAW7YQR9"/>
<keyword evidence="2" id="KW-0479">Metal-binding</keyword>
<evidence type="ECO:0000256" key="2">
    <source>
        <dbReference type="ARBA" id="ARBA00022723"/>
    </source>
</evidence>
<organism evidence="6 7">
    <name type="scientific">Staphylococcus pasteuri_A</name>
    <dbReference type="NCBI Taxonomy" id="3062664"/>
    <lineage>
        <taxon>Bacteria</taxon>
        <taxon>Bacillati</taxon>
        <taxon>Bacillota</taxon>
        <taxon>Bacilli</taxon>
        <taxon>Bacillales</taxon>
        <taxon>Staphylococcaceae</taxon>
        <taxon>Staphylococcus</taxon>
    </lineage>
</organism>
<name>A0AAW7YQR9_9STAP</name>
<accession>A0AAW7YQR9</accession>
<dbReference type="GO" id="GO:0016787">
    <property type="term" value="F:hydrolase activity"/>
    <property type="evidence" value="ECO:0007669"/>
    <property type="project" value="UniProtKB-KW"/>
</dbReference>
<evidence type="ECO:0000256" key="3">
    <source>
        <dbReference type="ARBA" id="ARBA00022801"/>
    </source>
</evidence>
<dbReference type="SMART" id="SM00849">
    <property type="entry name" value="Lactamase_B"/>
    <property type="match status" value="1"/>
</dbReference>
<dbReference type="InterPro" id="IPR001279">
    <property type="entry name" value="Metallo-B-lactamas"/>
</dbReference>
<dbReference type="PANTHER" id="PTHR42978:SF6">
    <property type="entry name" value="QUORUM-QUENCHING LACTONASE YTNP-RELATED"/>
    <property type="match status" value="1"/>
</dbReference>
<dbReference type="RefSeq" id="WP_046466826.1">
    <property type="nucleotide sequence ID" value="NZ_JAUOQO010000009.1"/>
</dbReference>
<dbReference type="CDD" id="cd07728">
    <property type="entry name" value="YtnP-like_MBL-fold"/>
    <property type="match status" value="1"/>
</dbReference>
<feature type="domain" description="Metallo-beta-lactamase" evidence="5">
    <location>
        <begin position="47"/>
        <end position="245"/>
    </location>
</feature>
<evidence type="ECO:0000313" key="6">
    <source>
        <dbReference type="EMBL" id="MDO6574600.1"/>
    </source>
</evidence>
<dbReference type="SUPFAM" id="SSF56281">
    <property type="entry name" value="Metallo-hydrolase/oxidoreductase"/>
    <property type="match status" value="1"/>
</dbReference>
<comment type="caution">
    <text evidence="6">The sequence shown here is derived from an EMBL/GenBank/DDBJ whole genome shotgun (WGS) entry which is preliminary data.</text>
</comment>
<comment type="similarity">
    <text evidence="1">Belongs to the metallo-beta-lactamase superfamily.</text>
</comment>
<protein>
    <submittedName>
        <fullName evidence="6">MBL fold metallo-hydrolase</fullName>
    </submittedName>
</protein>
<dbReference type="PANTHER" id="PTHR42978">
    <property type="entry name" value="QUORUM-QUENCHING LACTONASE YTNP-RELATED-RELATED"/>
    <property type="match status" value="1"/>
</dbReference>
<keyword evidence="4" id="KW-0862">Zinc</keyword>
<dbReference type="InterPro" id="IPR036866">
    <property type="entry name" value="RibonucZ/Hydroxyglut_hydro"/>
</dbReference>
<proteinExistence type="inferred from homology"/>